<evidence type="ECO:0000313" key="5">
    <source>
        <dbReference type="Proteomes" id="UP000245137"/>
    </source>
</evidence>
<keyword evidence="2" id="KW-0012">Acyltransferase</keyword>
<evidence type="ECO:0000259" key="3">
    <source>
        <dbReference type="PROSITE" id="PS51186"/>
    </source>
</evidence>
<keyword evidence="5" id="KW-1185">Reference proteome</keyword>
<dbReference type="Pfam" id="PF00583">
    <property type="entry name" value="Acetyltransf_1"/>
    <property type="match status" value="1"/>
</dbReference>
<dbReference type="Gene3D" id="3.40.630.30">
    <property type="match status" value="1"/>
</dbReference>
<dbReference type="RefSeq" id="WP_108917803.1">
    <property type="nucleotide sequence ID" value="NZ_BGJY01000007.1"/>
</dbReference>
<evidence type="ECO:0000313" key="4">
    <source>
        <dbReference type="EMBL" id="PWB93334.1"/>
    </source>
</evidence>
<protein>
    <submittedName>
        <fullName evidence="4">GNAT family N-acetyltransferase</fullName>
    </submittedName>
</protein>
<dbReference type="InterPro" id="IPR016181">
    <property type="entry name" value="Acyl_CoA_acyltransferase"/>
</dbReference>
<proteinExistence type="predicted"/>
<gene>
    <name evidence="4" type="ORF">C5689_13535</name>
</gene>
<dbReference type="SUPFAM" id="SSF55729">
    <property type="entry name" value="Acyl-CoA N-acyltransferases (Nat)"/>
    <property type="match status" value="1"/>
</dbReference>
<dbReference type="GO" id="GO:0016747">
    <property type="term" value="F:acyltransferase activity, transferring groups other than amino-acyl groups"/>
    <property type="evidence" value="ECO:0007669"/>
    <property type="project" value="InterPro"/>
</dbReference>
<dbReference type="InterPro" id="IPR000182">
    <property type="entry name" value="GNAT_dom"/>
</dbReference>
<dbReference type="OrthoDB" id="9799154at2"/>
<name>A0A2U1SP04_METSR</name>
<evidence type="ECO:0000256" key="2">
    <source>
        <dbReference type="ARBA" id="ARBA00023315"/>
    </source>
</evidence>
<organism evidence="4 5">
    <name type="scientific">Methylosinus sporium</name>
    <dbReference type="NCBI Taxonomy" id="428"/>
    <lineage>
        <taxon>Bacteria</taxon>
        <taxon>Pseudomonadati</taxon>
        <taxon>Pseudomonadota</taxon>
        <taxon>Alphaproteobacteria</taxon>
        <taxon>Hyphomicrobiales</taxon>
        <taxon>Methylocystaceae</taxon>
        <taxon>Methylosinus</taxon>
    </lineage>
</organism>
<keyword evidence="1 4" id="KW-0808">Transferase</keyword>
<dbReference type="PROSITE" id="PS51186">
    <property type="entry name" value="GNAT"/>
    <property type="match status" value="1"/>
</dbReference>
<dbReference type="AlphaFoldDB" id="A0A2U1SP04"/>
<dbReference type="Proteomes" id="UP000245137">
    <property type="component" value="Unassembled WGS sequence"/>
</dbReference>
<accession>A0A2U1SP04</accession>
<dbReference type="EMBL" id="PUIV01000023">
    <property type="protein sequence ID" value="PWB93334.1"/>
    <property type="molecule type" value="Genomic_DNA"/>
</dbReference>
<feature type="domain" description="N-acetyltransferase" evidence="3">
    <location>
        <begin position="5"/>
        <end position="173"/>
    </location>
</feature>
<evidence type="ECO:0000256" key="1">
    <source>
        <dbReference type="ARBA" id="ARBA00022679"/>
    </source>
</evidence>
<dbReference type="InterPro" id="IPR050832">
    <property type="entry name" value="Bact_Acetyltransf"/>
</dbReference>
<sequence length="178" mass="19894">MPSEFSIRAATAEDAPTLAALNLACWRETYEGLLPAETFAALTLEERLDHWRGAFQSSGSRVALAFDVDGAAVGFTHWRAHEFVLGGRLGRGGEICAVYLRRAVQRRGLGRRMMRQMAREMRASGCKWASLVVLRDNLPARRFYEALGGRRFGRELSWRGVPQIAYGWRDVAGLAAHQ</sequence>
<reference evidence="4 5" key="1">
    <citation type="journal article" date="2018" name="Appl. Microbiol. Biotechnol.">
        <title>Co-cultivation of the strictly anaerobic methanogen Methanosarcina barkeri with aerobic methanotrophs in an oxygen-limited membrane bioreactor.</title>
        <authorList>
            <person name="In 't Zandt M.H."/>
            <person name="van den Bosch T.J.M."/>
            <person name="Rijkers R."/>
            <person name="van Kessel M.A.H.J."/>
            <person name="Jetten M.S.M."/>
            <person name="Welte C.U."/>
        </authorList>
    </citation>
    <scope>NUCLEOTIDE SEQUENCE [LARGE SCALE GENOMIC DNA]</scope>
    <source>
        <strain evidence="4 5">DSM 17706</strain>
    </source>
</reference>
<dbReference type="PANTHER" id="PTHR43877">
    <property type="entry name" value="AMINOALKYLPHOSPHONATE N-ACETYLTRANSFERASE-RELATED-RELATED"/>
    <property type="match status" value="1"/>
</dbReference>
<comment type="caution">
    <text evidence="4">The sequence shown here is derived from an EMBL/GenBank/DDBJ whole genome shotgun (WGS) entry which is preliminary data.</text>
</comment>